<keyword evidence="3" id="KW-1185">Reference proteome</keyword>
<dbReference type="InterPro" id="IPR050620">
    <property type="entry name" value="Thioredoxin_H-type-like"/>
</dbReference>
<evidence type="ECO:0000313" key="3">
    <source>
        <dbReference type="Proteomes" id="UP000823388"/>
    </source>
</evidence>
<gene>
    <name evidence="2" type="ORF">PVAP13_3KG453101</name>
</gene>
<accession>A0A8T0VA67</accession>
<dbReference type="OrthoDB" id="581854at2759"/>
<dbReference type="Pfam" id="PF00085">
    <property type="entry name" value="Thioredoxin"/>
    <property type="match status" value="1"/>
</dbReference>
<dbReference type="SUPFAM" id="SSF52833">
    <property type="entry name" value="Thioredoxin-like"/>
    <property type="match status" value="1"/>
</dbReference>
<dbReference type="Gene3D" id="3.40.30.10">
    <property type="entry name" value="Glutaredoxin"/>
    <property type="match status" value="1"/>
</dbReference>
<dbReference type="EMBL" id="CM029041">
    <property type="protein sequence ID" value="KAG2629763.1"/>
    <property type="molecule type" value="Genomic_DNA"/>
</dbReference>
<feature type="domain" description="Thioredoxin" evidence="1">
    <location>
        <begin position="52"/>
        <end position="180"/>
    </location>
</feature>
<dbReference type="PANTHER" id="PTHR10438">
    <property type="entry name" value="THIOREDOXIN"/>
    <property type="match status" value="1"/>
</dbReference>
<proteinExistence type="predicted"/>
<dbReference type="PROSITE" id="PS51352">
    <property type="entry name" value="THIOREDOXIN_2"/>
    <property type="match status" value="1"/>
</dbReference>
<dbReference type="PANTHER" id="PTHR10438:SF442">
    <property type="entry name" value="THIOREDOXIN H-TYPE 2"/>
    <property type="match status" value="1"/>
</dbReference>
<comment type="caution">
    <text evidence="2">The sequence shown here is derived from an EMBL/GenBank/DDBJ whole genome shotgun (WGS) entry which is preliminary data.</text>
</comment>
<protein>
    <recommendedName>
        <fullName evidence="1">Thioredoxin domain-containing protein</fullName>
    </recommendedName>
</protein>
<sequence>MNSYYYYNRRNQWKWWSGRLGMWLEPTTDGRRYPAVNIVILTPDTFRYAVAIHALGDKPILTKPPQDNSPDHVISIKDMKEWQSRWDRAAPHKLLVYEFYDKKSTLYKAMDELLEDLAKKYKGQAEFCKLDVDNFELLARICGVEGAYPTFVLFKNCKQVGKVVGLKEDELQQSIKKALTD</sequence>
<dbReference type="InterPro" id="IPR013766">
    <property type="entry name" value="Thioredoxin_domain"/>
</dbReference>
<name>A0A8T0VA67_PANVG</name>
<evidence type="ECO:0000259" key="1">
    <source>
        <dbReference type="PROSITE" id="PS51352"/>
    </source>
</evidence>
<dbReference type="AlphaFoldDB" id="A0A8T0VA67"/>
<evidence type="ECO:0000313" key="2">
    <source>
        <dbReference type="EMBL" id="KAG2629763.1"/>
    </source>
</evidence>
<organism evidence="2 3">
    <name type="scientific">Panicum virgatum</name>
    <name type="common">Blackwell switchgrass</name>
    <dbReference type="NCBI Taxonomy" id="38727"/>
    <lineage>
        <taxon>Eukaryota</taxon>
        <taxon>Viridiplantae</taxon>
        <taxon>Streptophyta</taxon>
        <taxon>Embryophyta</taxon>
        <taxon>Tracheophyta</taxon>
        <taxon>Spermatophyta</taxon>
        <taxon>Magnoliopsida</taxon>
        <taxon>Liliopsida</taxon>
        <taxon>Poales</taxon>
        <taxon>Poaceae</taxon>
        <taxon>PACMAD clade</taxon>
        <taxon>Panicoideae</taxon>
        <taxon>Panicodae</taxon>
        <taxon>Paniceae</taxon>
        <taxon>Panicinae</taxon>
        <taxon>Panicum</taxon>
        <taxon>Panicum sect. Hiantes</taxon>
    </lineage>
</organism>
<dbReference type="Proteomes" id="UP000823388">
    <property type="component" value="Chromosome 3K"/>
</dbReference>
<dbReference type="CDD" id="cd02947">
    <property type="entry name" value="TRX_family"/>
    <property type="match status" value="1"/>
</dbReference>
<reference evidence="2 3" key="1">
    <citation type="submission" date="2020-05" db="EMBL/GenBank/DDBJ databases">
        <title>WGS assembly of Panicum virgatum.</title>
        <authorList>
            <person name="Lovell J.T."/>
            <person name="Jenkins J."/>
            <person name="Shu S."/>
            <person name="Juenger T.E."/>
            <person name="Schmutz J."/>
        </authorList>
    </citation>
    <scope>NUCLEOTIDE SEQUENCE [LARGE SCALE GENOMIC DNA]</scope>
    <source>
        <strain evidence="3">cv. AP13</strain>
    </source>
</reference>
<dbReference type="InterPro" id="IPR036249">
    <property type="entry name" value="Thioredoxin-like_sf"/>
</dbReference>